<dbReference type="EMBL" id="BRXZ01000291">
    <property type="protein sequence ID" value="GMI08953.1"/>
    <property type="molecule type" value="Genomic_DNA"/>
</dbReference>
<feature type="region of interest" description="Disordered" evidence="1">
    <location>
        <begin position="1"/>
        <end position="112"/>
    </location>
</feature>
<protein>
    <submittedName>
        <fullName evidence="2">Uncharacterized protein</fullName>
    </submittedName>
</protein>
<feature type="compositionally biased region" description="Basic residues" evidence="1">
    <location>
        <begin position="1"/>
        <end position="12"/>
    </location>
</feature>
<accession>A0A9W7FB84</accession>
<dbReference type="AlphaFoldDB" id="A0A9W7FB84"/>
<reference evidence="2" key="1">
    <citation type="submission" date="2022-07" db="EMBL/GenBank/DDBJ databases">
        <title>Genome analysis of Parmales, a sister group of diatoms, reveals the evolutionary specialization of diatoms from phago-mixotrophs to photoautotrophs.</title>
        <authorList>
            <person name="Ban H."/>
            <person name="Sato S."/>
            <person name="Yoshikawa S."/>
            <person name="Kazumasa Y."/>
            <person name="Nakamura Y."/>
            <person name="Ichinomiya M."/>
            <person name="Saitoh K."/>
            <person name="Sato N."/>
            <person name="Blanc-Mathieu R."/>
            <person name="Endo H."/>
            <person name="Kuwata A."/>
            <person name="Ogata H."/>
        </authorList>
    </citation>
    <scope>NUCLEOTIDE SEQUENCE</scope>
</reference>
<proteinExistence type="predicted"/>
<keyword evidence="3" id="KW-1185">Reference proteome</keyword>
<gene>
    <name evidence="2" type="ORF">TrRE_jg8199</name>
</gene>
<evidence type="ECO:0000256" key="1">
    <source>
        <dbReference type="SAM" id="MobiDB-lite"/>
    </source>
</evidence>
<evidence type="ECO:0000313" key="3">
    <source>
        <dbReference type="Proteomes" id="UP001165082"/>
    </source>
</evidence>
<feature type="compositionally biased region" description="Basic and acidic residues" evidence="1">
    <location>
        <begin position="96"/>
        <end position="108"/>
    </location>
</feature>
<feature type="compositionally biased region" description="Low complexity" evidence="1">
    <location>
        <begin position="69"/>
        <end position="93"/>
    </location>
</feature>
<feature type="non-terminal residue" evidence="2">
    <location>
        <position position="1"/>
    </location>
</feature>
<dbReference type="Proteomes" id="UP001165082">
    <property type="component" value="Unassembled WGS sequence"/>
</dbReference>
<organism evidence="2 3">
    <name type="scientific">Triparma retinervis</name>
    <dbReference type="NCBI Taxonomy" id="2557542"/>
    <lineage>
        <taxon>Eukaryota</taxon>
        <taxon>Sar</taxon>
        <taxon>Stramenopiles</taxon>
        <taxon>Ochrophyta</taxon>
        <taxon>Bolidophyceae</taxon>
        <taxon>Parmales</taxon>
        <taxon>Triparmaceae</taxon>
        <taxon>Triparma</taxon>
    </lineage>
</organism>
<name>A0A9W7FB84_9STRA</name>
<comment type="caution">
    <text evidence="2">The sequence shown here is derived from an EMBL/GenBank/DDBJ whole genome shotgun (WGS) entry which is preliminary data.</text>
</comment>
<evidence type="ECO:0000313" key="2">
    <source>
        <dbReference type="EMBL" id="GMI08953.1"/>
    </source>
</evidence>
<sequence>MKKKLSKSKQRNTTKQPQPVDKTLSPITANTGGTNTGGTNTGENEKSVLVKIRRKKSRGWKTEHTGGPSEVKSPSQESSSSLAPSKSVTSRRSSSTRRDSPPVVHRDPSTLALAATDNPTSLLSLTATMQILG</sequence>